<dbReference type="InterPro" id="IPR014054">
    <property type="entry name" value="Phage_regulatory_Rha"/>
</dbReference>
<sequence>MTQLVYIDKGRPVTDSLTVAEVFQKRHADVIRSIVNLECSEEFNERNFALVNYIDGKGETRPKYIITEKGFSFLVMGYTGKEAAQFKEAYINEFERMKEALNKPNVPALDPNAALAVALRQTADMMDKLPQIVSKLEHIEQKVESQITLDSGQQRTLQQAINKKGMQHRTGQRPACRTIPPAPQGNQNPLERPELQGSAPA</sequence>
<keyword evidence="3" id="KW-1185">Reference proteome</keyword>
<feature type="region of interest" description="Disordered" evidence="1">
    <location>
        <begin position="164"/>
        <end position="201"/>
    </location>
</feature>
<dbReference type="NCBIfam" id="TIGR02681">
    <property type="entry name" value="phage_pRha"/>
    <property type="match status" value="1"/>
</dbReference>
<gene>
    <name evidence="2" type="ORF">ACE5LO_11745</name>
</gene>
<dbReference type="Proteomes" id="UP001580430">
    <property type="component" value="Unassembled WGS sequence"/>
</dbReference>
<dbReference type="EMBL" id="JBHIRY010000009">
    <property type="protein sequence ID" value="MFB5761064.1"/>
    <property type="molecule type" value="Genomic_DNA"/>
</dbReference>
<organism evidence="2 3">
    <name type="scientific">Paenibacillus medicaginis</name>
    <dbReference type="NCBI Taxonomy" id="1470560"/>
    <lineage>
        <taxon>Bacteria</taxon>
        <taxon>Bacillati</taxon>
        <taxon>Bacillota</taxon>
        <taxon>Bacilli</taxon>
        <taxon>Bacillales</taxon>
        <taxon>Paenibacillaceae</taxon>
        <taxon>Paenibacillus</taxon>
    </lineage>
</organism>
<dbReference type="RefSeq" id="WP_375520210.1">
    <property type="nucleotide sequence ID" value="NZ_JBHIRY010000009.1"/>
</dbReference>
<evidence type="ECO:0000313" key="2">
    <source>
        <dbReference type="EMBL" id="MFB5761064.1"/>
    </source>
</evidence>
<comment type="caution">
    <text evidence="2">The sequence shown here is derived from an EMBL/GenBank/DDBJ whole genome shotgun (WGS) entry which is preliminary data.</text>
</comment>
<proteinExistence type="predicted"/>
<dbReference type="Pfam" id="PF09669">
    <property type="entry name" value="Phage_pRha"/>
    <property type="match status" value="1"/>
</dbReference>
<accession>A0ABV5C0L9</accession>
<reference evidence="2 3" key="1">
    <citation type="submission" date="2024-09" db="EMBL/GenBank/DDBJ databases">
        <title>Paenibacillus zeirhizospherea sp. nov., isolated from surface of the maize (Zea mays) roots in a horticulture field, Hungary.</title>
        <authorList>
            <person name="Marton D."/>
            <person name="Farkas M."/>
            <person name="Bedics A."/>
            <person name="Toth E."/>
            <person name="Tancsics A."/>
            <person name="Boka K."/>
            <person name="Marati G."/>
            <person name="Kriszt B."/>
            <person name="Cserhati M."/>
        </authorList>
    </citation>
    <scope>NUCLEOTIDE SEQUENCE [LARGE SCALE GENOMIC DNA]</scope>
    <source>
        <strain evidence="2 3">JCM 18446</strain>
    </source>
</reference>
<protein>
    <submittedName>
        <fullName evidence="2">Rha family transcriptional regulator</fullName>
    </submittedName>
</protein>
<evidence type="ECO:0000313" key="3">
    <source>
        <dbReference type="Proteomes" id="UP001580430"/>
    </source>
</evidence>
<name>A0ABV5C0L9_9BACL</name>
<evidence type="ECO:0000256" key="1">
    <source>
        <dbReference type="SAM" id="MobiDB-lite"/>
    </source>
</evidence>